<dbReference type="EMBL" id="WUBS01000006">
    <property type="protein sequence ID" value="NDL63148.1"/>
    <property type="molecule type" value="Genomic_DNA"/>
</dbReference>
<dbReference type="InterPro" id="IPR043990">
    <property type="entry name" value="AC_1"/>
</dbReference>
<dbReference type="GO" id="GO:0019867">
    <property type="term" value="C:outer membrane"/>
    <property type="evidence" value="ECO:0007669"/>
    <property type="project" value="InterPro"/>
</dbReference>
<feature type="region of interest" description="Disordered" evidence="1">
    <location>
        <begin position="418"/>
        <end position="574"/>
    </location>
</feature>
<proteinExistence type="predicted"/>
<dbReference type="RefSeq" id="WP_162365860.1">
    <property type="nucleotide sequence ID" value="NZ_WUBS01000006.1"/>
</dbReference>
<feature type="signal peptide" evidence="2">
    <location>
        <begin position="1"/>
        <end position="25"/>
    </location>
</feature>
<comment type="caution">
    <text evidence="4">The sequence shown here is derived from an EMBL/GenBank/DDBJ whole genome shotgun (WGS) entry which is preliminary data.</text>
</comment>
<reference evidence="4 5" key="1">
    <citation type="submission" date="2019-12" db="EMBL/GenBank/DDBJ databases">
        <authorList>
            <person name="Lee S.D."/>
        </authorList>
    </citation>
    <scope>NUCLEOTIDE SEQUENCE [LARGE SCALE GENOMIC DNA]</scope>
    <source>
        <strain evidence="4 5">SAP-6</strain>
    </source>
</reference>
<dbReference type="Gene3D" id="2.160.20.20">
    <property type="match status" value="1"/>
</dbReference>
<dbReference type="InterPro" id="IPR050909">
    <property type="entry name" value="Bact_Autotransporter_VF"/>
</dbReference>
<dbReference type="AlphaFoldDB" id="A0A845SKP3"/>
<evidence type="ECO:0000313" key="4">
    <source>
        <dbReference type="EMBL" id="NDL63148.1"/>
    </source>
</evidence>
<dbReference type="Gene3D" id="2.40.128.130">
    <property type="entry name" value="Autotransporter beta-domain"/>
    <property type="match status" value="1"/>
</dbReference>
<protein>
    <submittedName>
        <fullName evidence="4">Autotransporter outer membrane beta-barrel domain-containing protein</fullName>
    </submittedName>
</protein>
<feature type="chain" id="PRO_5032271172" evidence="2">
    <location>
        <begin position="26"/>
        <end position="904"/>
    </location>
</feature>
<feature type="compositionally biased region" description="Acidic residues" evidence="1">
    <location>
        <begin position="540"/>
        <end position="554"/>
    </location>
</feature>
<dbReference type="InterPro" id="IPR012332">
    <property type="entry name" value="Autotransporter_pectin_lyase_C"/>
</dbReference>
<dbReference type="PANTHER" id="PTHR12338">
    <property type="entry name" value="AUTOTRANSPORTER"/>
    <property type="match status" value="1"/>
</dbReference>
<keyword evidence="2" id="KW-0732">Signal</keyword>
<dbReference type="SUPFAM" id="SSF103515">
    <property type="entry name" value="Autotransporter"/>
    <property type="match status" value="1"/>
</dbReference>
<organism evidence="4 5">
    <name type="scientific">Acerihabitans arboris</name>
    <dbReference type="NCBI Taxonomy" id="2691583"/>
    <lineage>
        <taxon>Bacteria</taxon>
        <taxon>Pseudomonadati</taxon>
        <taxon>Pseudomonadota</taxon>
        <taxon>Gammaproteobacteria</taxon>
        <taxon>Enterobacterales</taxon>
        <taxon>Pectobacteriaceae</taxon>
        <taxon>Acerihabitans</taxon>
    </lineage>
</organism>
<evidence type="ECO:0000256" key="2">
    <source>
        <dbReference type="SAM" id="SignalP"/>
    </source>
</evidence>
<evidence type="ECO:0000259" key="3">
    <source>
        <dbReference type="PROSITE" id="PS51208"/>
    </source>
</evidence>
<dbReference type="InterPro" id="IPR036709">
    <property type="entry name" value="Autotransporte_beta_dom_sf"/>
</dbReference>
<dbReference type="SUPFAM" id="SSF51126">
    <property type="entry name" value="Pectin lyase-like"/>
    <property type="match status" value="1"/>
</dbReference>
<keyword evidence="5" id="KW-1185">Reference proteome</keyword>
<accession>A0A845SKP3</accession>
<dbReference type="NCBIfam" id="TIGR01414">
    <property type="entry name" value="autotrans_barl"/>
    <property type="match status" value="2"/>
</dbReference>
<gene>
    <name evidence="4" type="ORF">GRH90_10360</name>
</gene>
<dbReference type="InterPro" id="IPR011050">
    <property type="entry name" value="Pectin_lyase_fold/virulence"/>
</dbReference>
<feature type="domain" description="Autotransporter" evidence="3">
    <location>
        <begin position="617"/>
        <end position="904"/>
    </location>
</feature>
<feature type="compositionally biased region" description="Acidic residues" evidence="1">
    <location>
        <begin position="519"/>
        <end position="529"/>
    </location>
</feature>
<dbReference type="SMART" id="SM00869">
    <property type="entry name" value="Autotransporter"/>
    <property type="match status" value="1"/>
</dbReference>
<dbReference type="PROSITE" id="PS51208">
    <property type="entry name" value="AUTOTRANSPORTER"/>
    <property type="match status" value="1"/>
</dbReference>
<name>A0A845SKP3_9GAMM</name>
<feature type="compositionally biased region" description="Polar residues" evidence="1">
    <location>
        <begin position="434"/>
        <end position="444"/>
    </location>
</feature>
<reference evidence="4 5" key="2">
    <citation type="submission" date="2020-02" db="EMBL/GenBank/DDBJ databases">
        <title>The new genus of Enterobacteriales.</title>
        <authorList>
            <person name="Kim I.S."/>
        </authorList>
    </citation>
    <scope>NUCLEOTIDE SEQUENCE [LARGE SCALE GENOMIC DNA]</scope>
    <source>
        <strain evidence="4 5">SAP-6</strain>
    </source>
</reference>
<dbReference type="Pfam" id="PF18883">
    <property type="entry name" value="AC_1"/>
    <property type="match status" value="1"/>
</dbReference>
<evidence type="ECO:0000256" key="1">
    <source>
        <dbReference type="SAM" id="MobiDB-lite"/>
    </source>
</evidence>
<sequence>MKKFNKTFVGVMTLLGGIAQTYAGAGDETVVPQSPKISPVARLMSDELHPPQVEKNNWTDNEQSANNYYDFQTVNERPAIVAGYSKNNPFKIPVRKKILEISKAKSHNLKELGECIKKDKIDKLRMAEPGISVFKKEMKKNHIVKEVSIESGSHMKLEKDAVIRGNTFHIAKDALCGGNGCIAGNVQNKGSVYVGKSYDKVFRPADGILKKEALTQTEKTKNCLLIQGDYEGKTGSKLYLNTKLGDDLSKTDSLIIMGHVAGETELVINNVSGVGARTASGIPIITTLSANAGSVFKLSQNLVVNGYQYSLLPDNNNLLLVSRPISVLGDDAFNNSVDWSFDEPSDFTDSEFQHVLLPRKDPGVTPMPSSQEIDDIIDGINKLDASAEFASLFMDDPGSADSLTNAELNNMRQRLAQIKDDNTPYTNIIPDASVTATEPKSSATEDSDHSVLGDGGRPPIPDLVSADFSGGPSSVSGDVMVLANDDEGGSGGAIRNPDLQDNSGSSGGAEDLSDTSSLFDEERDEENEALNDIGHLFEERPEDGEALEDGDEDRGDPNPWPVIPSADHSPAPAPIELRPEAGIYAANMATANTLFATRVHDRIGAPMFPSAFDDADGAGYHPSLWLRIAGGQNSARMLDGALSTRTNTQKVQLGGEMFSGSHNGIDGLHAGIMFGAGKSRSHSHVANGQSVKGGLEGYAAGIYGTWYTNDGSHEGLYLDGWLNYNWFGNHVNTGPSDKKSAETETYRSHGFVGAIEAGYTLKLFTGTAFDAYLQPQMQVTWMGVKAQDHMDRNGGRVIMLGNDNIQTRLGSRLYLQGYASVDEGKQRMFRPYMEMNWIHNTKDFGVRVDQTAYAQQGGKDIGEIKIGNEGQLNEHLALWGSVGQQVGGKGYHDTVGTLGVKVNF</sequence>
<dbReference type="PANTHER" id="PTHR12338:SF5">
    <property type="entry name" value="ANTIGEN 43-RELATED"/>
    <property type="match status" value="1"/>
</dbReference>
<dbReference type="InterPro" id="IPR005546">
    <property type="entry name" value="Autotransporte_beta"/>
</dbReference>
<dbReference type="InterPro" id="IPR006315">
    <property type="entry name" value="OM_autotransptr_brl_dom"/>
</dbReference>
<dbReference type="CDD" id="cd01344">
    <property type="entry name" value="PL2_Passenger_AT"/>
    <property type="match status" value="1"/>
</dbReference>
<dbReference type="Proteomes" id="UP000461443">
    <property type="component" value="Unassembled WGS sequence"/>
</dbReference>
<evidence type="ECO:0000313" key="5">
    <source>
        <dbReference type="Proteomes" id="UP000461443"/>
    </source>
</evidence>